<dbReference type="InterPro" id="IPR036477">
    <property type="entry name" value="Formyl_transf_N_sf"/>
</dbReference>
<evidence type="ECO:0000256" key="1">
    <source>
        <dbReference type="ARBA" id="ARBA00005054"/>
    </source>
</evidence>
<feature type="site" description="Raises pKa of active site His" evidence="6">
    <location>
        <position position="146"/>
    </location>
</feature>
<reference evidence="8 9" key="1">
    <citation type="journal article" date="2016" name="Nat. Commun.">
        <title>Thousands of microbial genomes shed light on interconnected biogeochemical processes in an aquifer system.</title>
        <authorList>
            <person name="Anantharaman K."/>
            <person name="Brown C.T."/>
            <person name="Hug L.A."/>
            <person name="Sharon I."/>
            <person name="Castelle C.J."/>
            <person name="Probst A.J."/>
            <person name="Thomas B.C."/>
            <person name="Singh A."/>
            <person name="Wilkins M.J."/>
            <person name="Karaoz U."/>
            <person name="Brodie E.L."/>
            <person name="Williams K.H."/>
            <person name="Hubbard S.S."/>
            <person name="Banfield J.F."/>
        </authorList>
    </citation>
    <scope>NUCLEOTIDE SEQUENCE [LARGE SCALE GENOMIC DNA]</scope>
</reference>
<evidence type="ECO:0000259" key="7">
    <source>
        <dbReference type="Pfam" id="PF00551"/>
    </source>
</evidence>
<keyword evidence="3 6" id="KW-0658">Purine biosynthesis</keyword>
<protein>
    <recommendedName>
        <fullName evidence="6">Phosphoribosylglycinamide formyltransferase</fullName>
        <ecNumber evidence="6">2.1.2.2</ecNumber>
    </recommendedName>
    <alternativeName>
        <fullName evidence="6">5'-phosphoribosylglycinamide transformylase</fullName>
    </alternativeName>
    <alternativeName>
        <fullName evidence="6">GAR transformylase</fullName>
        <shortName evidence="6">GART</shortName>
    </alternativeName>
</protein>
<dbReference type="Gene3D" id="3.40.50.170">
    <property type="entry name" value="Formyl transferase, N-terminal domain"/>
    <property type="match status" value="1"/>
</dbReference>
<dbReference type="GO" id="GO:0006189">
    <property type="term" value="P:'de novo' IMP biosynthetic process"/>
    <property type="evidence" value="ECO:0007669"/>
    <property type="project" value="UniProtKB-UniRule"/>
</dbReference>
<dbReference type="PROSITE" id="PS00373">
    <property type="entry name" value="GART"/>
    <property type="match status" value="1"/>
</dbReference>
<comment type="caution">
    <text evidence="8">The sequence shown here is derived from an EMBL/GenBank/DDBJ whole genome shotgun (WGS) entry which is preliminary data.</text>
</comment>
<dbReference type="EMBL" id="MHFR01000012">
    <property type="protein sequence ID" value="OGW99227.1"/>
    <property type="molecule type" value="Genomic_DNA"/>
</dbReference>
<feature type="binding site" evidence="6">
    <location>
        <position position="108"/>
    </location>
    <ligand>
        <name>(6R)-10-formyltetrahydrofolate</name>
        <dbReference type="ChEBI" id="CHEBI:195366"/>
    </ligand>
</feature>
<feature type="domain" description="Formyl transferase N-terminal" evidence="7">
    <location>
        <begin position="3"/>
        <end position="183"/>
    </location>
</feature>
<dbReference type="InterPro" id="IPR004607">
    <property type="entry name" value="GART"/>
</dbReference>
<dbReference type="PANTHER" id="PTHR43369:SF2">
    <property type="entry name" value="PHOSPHORIBOSYLGLYCINAMIDE FORMYLTRANSFERASE"/>
    <property type="match status" value="1"/>
</dbReference>
<dbReference type="EC" id="2.1.2.2" evidence="6"/>
<proteinExistence type="inferred from homology"/>
<dbReference type="SUPFAM" id="SSF53328">
    <property type="entry name" value="Formyltransferase"/>
    <property type="match status" value="1"/>
</dbReference>
<feature type="binding site" evidence="6">
    <location>
        <position position="66"/>
    </location>
    <ligand>
        <name>(6R)-10-formyltetrahydrofolate</name>
        <dbReference type="ChEBI" id="CHEBI:195366"/>
    </ligand>
</feature>
<accession>A0A1G1L248</accession>
<evidence type="ECO:0000256" key="6">
    <source>
        <dbReference type="HAMAP-Rule" id="MF_01930"/>
    </source>
</evidence>
<organism evidence="8 9">
    <name type="scientific">Candidatus Danuiimicrobium aquiferis</name>
    <dbReference type="NCBI Taxonomy" id="1801832"/>
    <lineage>
        <taxon>Bacteria</taxon>
        <taxon>Pseudomonadati</taxon>
        <taxon>Candidatus Omnitrophota</taxon>
        <taxon>Candidatus Danuiimicrobium</taxon>
    </lineage>
</organism>
<sequence>MKKRCAVFVSGSGTNMENIAKRAVAGELDCEIALVVCDHPEACAIERAKQYGIETFVIEREKFASKTEFETAIHNRLIGKKVEVIFLAGYMRILGAEFVCRWQWKILNIHPSLLPQYPGAHSIQDAFQAREKETGVTVHFVDEGVDSGPVILQRRVPILPDDTLESLEKKVHQTEYELYPEAIRLFLAGRLKVIAKRVLIS</sequence>
<dbReference type="GO" id="GO:0005829">
    <property type="term" value="C:cytosol"/>
    <property type="evidence" value="ECO:0007669"/>
    <property type="project" value="TreeGrafter"/>
</dbReference>
<dbReference type="InterPro" id="IPR002376">
    <property type="entry name" value="Formyl_transf_N"/>
</dbReference>
<evidence type="ECO:0000313" key="9">
    <source>
        <dbReference type="Proteomes" id="UP000178187"/>
    </source>
</evidence>
<evidence type="ECO:0000313" key="8">
    <source>
        <dbReference type="EMBL" id="OGW99227.1"/>
    </source>
</evidence>
<evidence type="ECO:0000256" key="5">
    <source>
        <dbReference type="ARBA" id="ARBA00047664"/>
    </source>
</evidence>
<keyword evidence="2 6" id="KW-0808">Transferase</keyword>
<feature type="binding site" evidence="6">
    <location>
        <begin position="13"/>
        <end position="15"/>
    </location>
    <ligand>
        <name>N(1)-(5-phospho-beta-D-ribosyl)glycinamide</name>
        <dbReference type="ChEBI" id="CHEBI:143788"/>
    </ligand>
</feature>
<dbReference type="InterPro" id="IPR001555">
    <property type="entry name" value="GART_AS"/>
</dbReference>
<dbReference type="AlphaFoldDB" id="A0A1G1L248"/>
<dbReference type="HAMAP" id="MF_01930">
    <property type="entry name" value="PurN"/>
    <property type="match status" value="1"/>
</dbReference>
<comment type="similarity">
    <text evidence="4 6">Belongs to the GART family.</text>
</comment>
<comment type="pathway">
    <text evidence="1 6">Purine metabolism; IMP biosynthesis via de novo pathway; N(2)-formyl-N(1)-(5-phospho-D-ribosyl)glycinamide from N(1)-(5-phospho-D-ribosyl)glycinamide (10-formyl THF route): step 1/1.</text>
</comment>
<feature type="active site" description="Proton donor" evidence="6">
    <location>
        <position position="110"/>
    </location>
</feature>
<comment type="function">
    <text evidence="6">Catalyzes the transfer of a formyl group from 10-formyltetrahydrofolate to 5-phospho-ribosyl-glycinamide (GAR), producing 5-phospho-ribosyl-N-formylglycinamide (FGAR) and tetrahydrofolate.</text>
</comment>
<name>A0A1G1L248_9BACT</name>
<gene>
    <name evidence="6" type="primary">purN</name>
    <name evidence="8" type="ORF">A3G33_02195</name>
</gene>
<dbReference type="NCBIfam" id="TIGR00639">
    <property type="entry name" value="PurN"/>
    <property type="match status" value="1"/>
</dbReference>
<feature type="binding site" evidence="6">
    <location>
        <begin position="91"/>
        <end position="94"/>
    </location>
    <ligand>
        <name>(6R)-10-formyltetrahydrofolate</name>
        <dbReference type="ChEBI" id="CHEBI:195366"/>
    </ligand>
</feature>
<dbReference type="PANTHER" id="PTHR43369">
    <property type="entry name" value="PHOSPHORIBOSYLGLYCINAMIDE FORMYLTRANSFERASE"/>
    <property type="match status" value="1"/>
</dbReference>
<dbReference type="Proteomes" id="UP000178187">
    <property type="component" value="Unassembled WGS sequence"/>
</dbReference>
<evidence type="ECO:0000256" key="2">
    <source>
        <dbReference type="ARBA" id="ARBA00022679"/>
    </source>
</evidence>
<dbReference type="GO" id="GO:0004644">
    <property type="term" value="F:phosphoribosylglycinamide formyltransferase activity"/>
    <property type="evidence" value="ECO:0007669"/>
    <property type="project" value="UniProtKB-UniRule"/>
</dbReference>
<evidence type="ECO:0000256" key="4">
    <source>
        <dbReference type="ARBA" id="ARBA00038440"/>
    </source>
</evidence>
<comment type="catalytic activity">
    <reaction evidence="5 6">
        <text>N(1)-(5-phospho-beta-D-ribosyl)glycinamide + (6R)-10-formyltetrahydrofolate = N(2)-formyl-N(1)-(5-phospho-beta-D-ribosyl)glycinamide + (6S)-5,6,7,8-tetrahydrofolate + H(+)</text>
        <dbReference type="Rhea" id="RHEA:15053"/>
        <dbReference type="ChEBI" id="CHEBI:15378"/>
        <dbReference type="ChEBI" id="CHEBI:57453"/>
        <dbReference type="ChEBI" id="CHEBI:143788"/>
        <dbReference type="ChEBI" id="CHEBI:147286"/>
        <dbReference type="ChEBI" id="CHEBI:195366"/>
        <dbReference type="EC" id="2.1.2.2"/>
    </reaction>
</comment>
<evidence type="ECO:0000256" key="3">
    <source>
        <dbReference type="ARBA" id="ARBA00022755"/>
    </source>
</evidence>
<dbReference type="Pfam" id="PF00551">
    <property type="entry name" value="Formyl_trans_N"/>
    <property type="match status" value="1"/>
</dbReference>
<dbReference type="UniPathway" id="UPA00074">
    <property type="reaction ID" value="UER00126"/>
</dbReference>
<dbReference type="CDD" id="cd08645">
    <property type="entry name" value="FMT_core_GART"/>
    <property type="match status" value="1"/>
</dbReference>